<reference evidence="2" key="1">
    <citation type="submission" date="2019-08" db="EMBL/GenBank/DDBJ databases">
        <authorList>
            <person name="Kucharzyk K."/>
            <person name="Murdoch R.W."/>
            <person name="Higgins S."/>
            <person name="Loffler F."/>
        </authorList>
    </citation>
    <scope>NUCLEOTIDE SEQUENCE</scope>
</reference>
<feature type="compositionally biased region" description="Basic and acidic residues" evidence="1">
    <location>
        <begin position="354"/>
        <end position="398"/>
    </location>
</feature>
<feature type="region of interest" description="Disordered" evidence="1">
    <location>
        <begin position="172"/>
        <end position="517"/>
    </location>
</feature>
<feature type="compositionally biased region" description="Basic and acidic residues" evidence="1">
    <location>
        <begin position="68"/>
        <end position="106"/>
    </location>
</feature>
<evidence type="ECO:0000313" key="2">
    <source>
        <dbReference type="EMBL" id="MPM23084.1"/>
    </source>
</evidence>
<evidence type="ECO:0000256" key="1">
    <source>
        <dbReference type="SAM" id="MobiDB-lite"/>
    </source>
</evidence>
<feature type="compositionally biased region" description="Pro residues" evidence="1">
    <location>
        <begin position="487"/>
        <end position="499"/>
    </location>
</feature>
<feature type="region of interest" description="Disordered" evidence="1">
    <location>
        <begin position="1"/>
        <end position="151"/>
    </location>
</feature>
<sequence length="1135" mass="121212">MVDHDRAERAQGDAVEHHAADLLAVDDLPADRPGVVRDPDDQRDRRGVEVDRIGEVHPVLHPDPYAQHADHAVEDRRRAAEDTSGDRRDQRAELGDHRQQQREHPGDQIGGGRVDPGRGHHADVLGVRRGARPATEAGEHGRQTVGEQCPPGDVVEVVAGHRRDGLHMADVLGDQHDDHRQEHRQHRRLPGRRMERRQADPGRPGDGGEVDLATDHRGQVADQDADEDREASQHAAEEHRHQDDRGDGDDGGDGRLLHVAPGGGGEVEADQRDDGAGDGGRHHPVDPVRTGEVHDHPDQGEQGAHGDHTAERRAHAVRRGRRGDRCDQGEAGAQVAGHPATGDEQEQQGADGGEEQRGRRREPGDQRHQEGGAEHRHHVLHADPDGRRPGEPLRRPDDLTGGDVVAVAVHRPRREDTRDLPRLLGGRGGRGPGRGGRCLGRGCLGCVGHGLSDPGHTRRTPRTIVDRRSSGAVPPPPSDAVAGRRPTPAPRATAPPPPRCTLSPVRSCPGTAETHGREVLRSRRGASRGGVGDVRSVAPLRPVVPDQRLGGRVLGRQRGLVAGHRRGQVLGHRLAELDAPLVEGVDAPDDALGEGDVLVQRDQLTEHGRGQLGRHDRGGRLVARELAGGDDLLAGALGAHLVLGPAERQRLGLGEEIAQEELVHVVLAVAGRVRRVGDRDEVGRDEPGALVDQLVEGVLAVGAGLAPEDLAGVGGDRAAVPADPLAVRLHGELLQVGREAVQVLRVRQHRVRLGAVEVGVPDVQQTHQGRHVLLDRGGPEVLVHRMEAGQEGLEVVRADVDGQRGADGRVDRVAAADPLPEPERVGRVDAERGDLVQRGGHGDEVLRHRLALLAVGDRTAVLEAGDQPVAYDPGVGEGLQRGERLRRDDHQSGLRVEQERLLRRIGRVDVGDEPTLQAQLAVRLERLVGHHRAEVGATDADVDHRTDRLAGDAAPLAGPHLAGEGVDLVQLGVHVGHDVLAVDDQRLPGRLAQRGVQHRTVLGDVDPVTAEHRVDPVGEVHLVGEVDQTGQDVPVEPVLGHVDEEVAGGEGEALGASRVLGEPGAHVRSVILGEGAQPPPGLGGGGINGRLHEARLGPPVPPRPAGAGGRSPVADRWRTARRRAAIPRHADRPNR</sequence>
<gene>
    <name evidence="2" type="ORF">SDC9_69547</name>
</gene>
<feature type="compositionally biased region" description="Basic and acidic residues" evidence="1">
    <location>
        <begin position="34"/>
        <end position="60"/>
    </location>
</feature>
<feature type="compositionally biased region" description="Basic and acidic residues" evidence="1">
    <location>
        <begin position="1"/>
        <end position="20"/>
    </location>
</feature>
<organism evidence="2">
    <name type="scientific">bioreactor metagenome</name>
    <dbReference type="NCBI Taxonomy" id="1076179"/>
    <lineage>
        <taxon>unclassified sequences</taxon>
        <taxon>metagenomes</taxon>
        <taxon>ecological metagenomes</taxon>
    </lineage>
</organism>
<feature type="compositionally biased region" description="Gly residues" evidence="1">
    <location>
        <begin position="425"/>
        <end position="448"/>
    </location>
</feature>
<feature type="compositionally biased region" description="Basic and acidic residues" evidence="1">
    <location>
        <begin position="230"/>
        <end position="245"/>
    </location>
</feature>
<accession>A0A644YAD3</accession>
<feature type="compositionally biased region" description="Basic and acidic residues" evidence="1">
    <location>
        <begin position="172"/>
        <end position="181"/>
    </location>
</feature>
<feature type="compositionally biased region" description="Basic and acidic residues" evidence="1">
    <location>
        <begin position="269"/>
        <end position="314"/>
    </location>
</feature>
<dbReference type="AlphaFoldDB" id="A0A644YAD3"/>
<protein>
    <submittedName>
        <fullName evidence="2">Uncharacterized protein</fullName>
    </submittedName>
</protein>
<feature type="compositionally biased region" description="Basic residues" evidence="1">
    <location>
        <begin position="182"/>
        <end position="191"/>
    </location>
</feature>
<name>A0A644YAD3_9ZZZZ</name>
<comment type="caution">
    <text evidence="2">The sequence shown here is derived from an EMBL/GenBank/DDBJ whole genome shotgun (WGS) entry which is preliminary data.</text>
</comment>
<feature type="region of interest" description="Disordered" evidence="1">
    <location>
        <begin position="1074"/>
        <end position="1135"/>
    </location>
</feature>
<feature type="compositionally biased region" description="Low complexity" evidence="1">
    <location>
        <begin position="21"/>
        <end position="33"/>
    </location>
</feature>
<proteinExistence type="predicted"/>
<dbReference type="EMBL" id="VSSQ01003953">
    <property type="protein sequence ID" value="MPM23084.1"/>
    <property type="molecule type" value="Genomic_DNA"/>
</dbReference>